<sequence length="290" mass="32865">MKRSQMYGTKTRRGKKVLESRDPKVVENDKTALIVKGGKTSEDVSQALAALYALKKPLALQLKRYNPFHLFEDDTGIVKFAQKFDSSLFLFGSHSKKHPNSLIFGRMHDYQVLDMVDLSIKKFISSDKFNTGGVTFGCKPCILLQGTAFESDEAMKRVGNLMIDWFRGPTVSSIRLQGLELIISLTAVSTEEILFRVYRTQLKKSGGQTPRVELVEIGPSIDFAIVRKKLASDDFFKSALKKPKELHVKPRKNISRDVFGTQLARIHVGRQQPETIKTRKMKVFKKPRLS</sequence>
<dbReference type="InterPro" id="IPR007109">
    <property type="entry name" value="Brix"/>
</dbReference>
<comment type="similarity">
    <text evidence="2 6">Belongs to the RPF2 family.</text>
</comment>
<reference evidence="8" key="1">
    <citation type="submission" date="2022-01" db="EMBL/GenBank/DDBJ databases">
        <title>Genome Sequence Resource for Two Populations of Ditylenchus destructor, the Migratory Endoparasitic Phytonematode.</title>
        <authorList>
            <person name="Zhang H."/>
            <person name="Lin R."/>
            <person name="Xie B."/>
        </authorList>
    </citation>
    <scope>NUCLEOTIDE SEQUENCE</scope>
    <source>
        <strain evidence="8">BazhouSP</strain>
    </source>
</reference>
<dbReference type="GO" id="GO:0019843">
    <property type="term" value="F:rRNA binding"/>
    <property type="evidence" value="ECO:0007669"/>
    <property type="project" value="UniProtKB-UniRule"/>
</dbReference>
<dbReference type="GO" id="GO:0000027">
    <property type="term" value="P:ribosomal large subunit assembly"/>
    <property type="evidence" value="ECO:0007669"/>
    <property type="project" value="InterPro"/>
</dbReference>
<organism evidence="8 9">
    <name type="scientific">Ditylenchus destructor</name>
    <dbReference type="NCBI Taxonomy" id="166010"/>
    <lineage>
        <taxon>Eukaryota</taxon>
        <taxon>Metazoa</taxon>
        <taxon>Ecdysozoa</taxon>
        <taxon>Nematoda</taxon>
        <taxon>Chromadorea</taxon>
        <taxon>Rhabditida</taxon>
        <taxon>Tylenchina</taxon>
        <taxon>Tylenchomorpha</taxon>
        <taxon>Sphaerularioidea</taxon>
        <taxon>Anguinidae</taxon>
        <taxon>Anguininae</taxon>
        <taxon>Ditylenchus</taxon>
    </lineage>
</organism>
<evidence type="ECO:0000256" key="3">
    <source>
        <dbReference type="ARBA" id="ARBA00020387"/>
    </source>
</evidence>
<keyword evidence="9" id="KW-1185">Reference proteome</keyword>
<comment type="subcellular location">
    <subcellularLocation>
        <location evidence="1 6">Nucleus</location>
        <location evidence="1 6">Nucleolus</location>
    </subcellularLocation>
</comment>
<evidence type="ECO:0000256" key="1">
    <source>
        <dbReference type="ARBA" id="ARBA00004604"/>
    </source>
</evidence>
<dbReference type="EMBL" id="JAKKPZ010000002">
    <property type="protein sequence ID" value="KAI1726257.1"/>
    <property type="molecule type" value="Genomic_DNA"/>
</dbReference>
<evidence type="ECO:0000256" key="5">
    <source>
        <dbReference type="ARBA" id="ARBA00030889"/>
    </source>
</evidence>
<evidence type="ECO:0000259" key="7">
    <source>
        <dbReference type="PROSITE" id="PS50833"/>
    </source>
</evidence>
<name>A0AAD4RCM0_9BILA</name>
<evidence type="ECO:0000256" key="2">
    <source>
        <dbReference type="ARBA" id="ARBA00010782"/>
    </source>
</evidence>
<dbReference type="SMART" id="SM00879">
    <property type="entry name" value="Brix"/>
    <property type="match status" value="1"/>
</dbReference>
<evidence type="ECO:0000256" key="4">
    <source>
        <dbReference type="ARBA" id="ARBA00023242"/>
    </source>
</evidence>
<dbReference type="InterPro" id="IPR039770">
    <property type="entry name" value="Rpf2"/>
</dbReference>
<feature type="domain" description="Brix" evidence="7">
    <location>
        <begin position="30"/>
        <end position="234"/>
    </location>
</feature>
<keyword evidence="4 6" id="KW-0539">Nucleus</keyword>
<comment type="caution">
    <text evidence="8">The sequence shown here is derived from an EMBL/GenBank/DDBJ whole genome shotgun (WGS) entry which is preliminary data.</text>
</comment>
<dbReference type="PANTHER" id="PTHR12728:SF0">
    <property type="entry name" value="RIBOSOME PRODUCTION FACTOR 2 HOMOLOG"/>
    <property type="match status" value="1"/>
</dbReference>
<dbReference type="GO" id="GO:0005730">
    <property type="term" value="C:nucleolus"/>
    <property type="evidence" value="ECO:0007669"/>
    <property type="project" value="UniProtKB-SubCell"/>
</dbReference>
<protein>
    <recommendedName>
        <fullName evidence="3 6">Ribosome production factor 2 homolog</fullName>
    </recommendedName>
    <alternativeName>
        <fullName evidence="5 6">Ribosome biogenesis protein RPF2 homolog</fullName>
    </alternativeName>
</protein>
<evidence type="ECO:0000313" key="8">
    <source>
        <dbReference type="EMBL" id="KAI1726257.1"/>
    </source>
</evidence>
<dbReference type="PROSITE" id="PS50833">
    <property type="entry name" value="BRIX"/>
    <property type="match status" value="1"/>
</dbReference>
<evidence type="ECO:0000313" key="9">
    <source>
        <dbReference type="Proteomes" id="UP001201812"/>
    </source>
</evidence>
<dbReference type="Pfam" id="PF04427">
    <property type="entry name" value="Brix"/>
    <property type="match status" value="1"/>
</dbReference>
<proteinExistence type="inferred from homology"/>
<dbReference type="AlphaFoldDB" id="A0AAD4RCM0"/>
<accession>A0AAD4RCM0</accession>
<dbReference type="Proteomes" id="UP001201812">
    <property type="component" value="Unassembled WGS sequence"/>
</dbReference>
<dbReference type="PANTHER" id="PTHR12728">
    <property type="entry name" value="BRIX DOMAIN CONTAINING PROTEIN"/>
    <property type="match status" value="1"/>
</dbReference>
<gene>
    <name evidence="8" type="ORF">DdX_02966</name>
</gene>
<dbReference type="GO" id="GO:0000463">
    <property type="term" value="P:maturation of LSU-rRNA from tricistronic rRNA transcript (SSU-rRNA, 5.8S rRNA, LSU-rRNA)"/>
    <property type="evidence" value="ECO:0007669"/>
    <property type="project" value="TreeGrafter"/>
</dbReference>
<evidence type="ECO:0000256" key="6">
    <source>
        <dbReference type="RuleBase" id="RU367086"/>
    </source>
</evidence>